<dbReference type="SMART" id="SM00256">
    <property type="entry name" value="FBOX"/>
    <property type="match status" value="1"/>
</dbReference>
<evidence type="ECO:0000313" key="4">
    <source>
        <dbReference type="Proteomes" id="UP000008694"/>
    </source>
</evidence>
<reference evidence="4" key="1">
    <citation type="journal article" date="2011" name="Nat. Genet.">
        <title>The Arabidopsis lyrata genome sequence and the basis of rapid genome size change.</title>
        <authorList>
            <person name="Hu T.T."/>
            <person name="Pattyn P."/>
            <person name="Bakker E.G."/>
            <person name="Cao J."/>
            <person name="Cheng J.-F."/>
            <person name="Clark R.M."/>
            <person name="Fahlgren N."/>
            <person name="Fawcett J.A."/>
            <person name="Grimwood J."/>
            <person name="Gundlach H."/>
            <person name="Haberer G."/>
            <person name="Hollister J.D."/>
            <person name="Ossowski S."/>
            <person name="Ottilar R.P."/>
            <person name="Salamov A.A."/>
            <person name="Schneeberger K."/>
            <person name="Spannagl M."/>
            <person name="Wang X."/>
            <person name="Yang L."/>
            <person name="Nasrallah M.E."/>
            <person name="Bergelson J."/>
            <person name="Carrington J.C."/>
            <person name="Gaut B.S."/>
            <person name="Schmutz J."/>
            <person name="Mayer K.F.X."/>
            <person name="Van de Peer Y."/>
            <person name="Grigoriev I.V."/>
            <person name="Nordborg M."/>
            <person name="Weigel D."/>
            <person name="Guo Y.-L."/>
        </authorList>
    </citation>
    <scope>NUCLEOTIDE SEQUENCE [LARGE SCALE GENOMIC DNA]</scope>
    <source>
        <strain evidence="4">cv. MN47</strain>
    </source>
</reference>
<feature type="domain" description="F-box" evidence="2">
    <location>
        <begin position="7"/>
        <end position="54"/>
    </location>
</feature>
<dbReference type="CDD" id="cd22164">
    <property type="entry name" value="F-box_AtSKIP19-like"/>
    <property type="match status" value="1"/>
</dbReference>
<dbReference type="InterPro" id="IPR032675">
    <property type="entry name" value="LRR_dom_sf"/>
</dbReference>
<dbReference type="Gramene" id="Al_scaffold_0008_1242">
    <property type="protein sequence ID" value="Al_scaffold_0008_1242"/>
    <property type="gene ID" value="Al_scaffold_0008_1242"/>
</dbReference>
<organism evidence="4">
    <name type="scientific">Arabidopsis lyrata subsp. lyrata</name>
    <name type="common">Lyre-leaved rock-cress</name>
    <dbReference type="NCBI Taxonomy" id="81972"/>
    <lineage>
        <taxon>Eukaryota</taxon>
        <taxon>Viridiplantae</taxon>
        <taxon>Streptophyta</taxon>
        <taxon>Embryophyta</taxon>
        <taxon>Tracheophyta</taxon>
        <taxon>Spermatophyta</taxon>
        <taxon>Magnoliopsida</taxon>
        <taxon>eudicotyledons</taxon>
        <taxon>Gunneridae</taxon>
        <taxon>Pentapetalae</taxon>
        <taxon>rosids</taxon>
        <taxon>malvids</taxon>
        <taxon>Brassicales</taxon>
        <taxon>Brassicaceae</taxon>
        <taxon>Camelineae</taxon>
        <taxon>Arabidopsis</taxon>
    </lineage>
</organism>
<evidence type="ECO:0000313" key="3">
    <source>
        <dbReference type="EMBL" id="EFH40229.1"/>
    </source>
</evidence>
<accession>D7MNP7</accession>
<dbReference type="SUPFAM" id="SSF52047">
    <property type="entry name" value="RNI-like"/>
    <property type="match status" value="1"/>
</dbReference>
<dbReference type="Proteomes" id="UP000008694">
    <property type="component" value="Unassembled WGS sequence"/>
</dbReference>
<evidence type="ECO:0000256" key="1">
    <source>
        <dbReference type="SAM" id="MobiDB-lite"/>
    </source>
</evidence>
<dbReference type="Gene3D" id="3.80.10.10">
    <property type="entry name" value="Ribonuclease Inhibitor"/>
    <property type="match status" value="1"/>
</dbReference>
<name>D7MNP7_ARALL</name>
<evidence type="ECO:0000259" key="2">
    <source>
        <dbReference type="PROSITE" id="PS50181"/>
    </source>
</evidence>
<dbReference type="InterPro" id="IPR036047">
    <property type="entry name" value="F-box-like_dom_sf"/>
</dbReference>
<dbReference type="eggNOG" id="KOG1947">
    <property type="taxonomic scope" value="Eukaryota"/>
</dbReference>
<dbReference type="InterPro" id="IPR001810">
    <property type="entry name" value="F-box_dom"/>
</dbReference>
<dbReference type="SUPFAM" id="SSF81383">
    <property type="entry name" value="F-box domain"/>
    <property type="match status" value="1"/>
</dbReference>
<dbReference type="EMBL" id="GL348720">
    <property type="protein sequence ID" value="EFH40229.1"/>
    <property type="molecule type" value="Genomic_DNA"/>
</dbReference>
<dbReference type="Pfam" id="PF12937">
    <property type="entry name" value="F-box-like"/>
    <property type="match status" value="1"/>
</dbReference>
<sequence>MKNGGYKRDRADLPPELISSILLRLHIVEILNNAQKVCRSWRRVCQDPSMWTKIEMRIPKNFDVWKDMCRHVFDLDAMCRHAVDLSRGGLLEIYIEFFGSDSLLTYIADRSSKLRRLGAIDGGIITSFGIFKAAVKLPLLEELEVTDSFISGDHLKVVGKSCPKLRTLMIRQLKLNRSRYLDCDDEIALAIAETMPGLRHLQLLRNGLSDAGLNSILDNCPKLEHLDIRQCFNVNLVGDWKKQCYDRIKVLRHPNDSIHEYDAVNSNTEDEVHEYDDVNSDTDDKEDEEEGYDYSYEEGYDYSYDSDEYVSNMAGDVHYHSYSYYD</sequence>
<dbReference type="Gene3D" id="1.20.1280.50">
    <property type="match status" value="1"/>
</dbReference>
<feature type="region of interest" description="Disordered" evidence="1">
    <location>
        <begin position="267"/>
        <end position="296"/>
    </location>
</feature>
<dbReference type="PANTHER" id="PTHR38926:SF2">
    <property type="entry name" value="F-BOX_LRR-REPEAT PROTEIN 21-RELATED"/>
    <property type="match status" value="1"/>
</dbReference>
<dbReference type="HOGENOM" id="CLU_044915_0_0_1"/>
<protein>
    <submittedName>
        <fullName evidence="3">Predicted protein</fullName>
    </submittedName>
</protein>
<dbReference type="PROSITE" id="PS50181">
    <property type="entry name" value="FBOX"/>
    <property type="match status" value="1"/>
</dbReference>
<dbReference type="AlphaFoldDB" id="D7MNP7"/>
<dbReference type="PANTHER" id="PTHR38926">
    <property type="entry name" value="F-BOX DOMAIN CONTAINING PROTEIN, EXPRESSED"/>
    <property type="match status" value="1"/>
</dbReference>
<gene>
    <name evidence="3" type="ORF">ARALYDRAFT_684422</name>
</gene>
<feature type="compositionally biased region" description="Acidic residues" evidence="1">
    <location>
        <begin position="268"/>
        <end position="296"/>
    </location>
</feature>
<dbReference type="STRING" id="81972.D7MNP7"/>
<dbReference type="KEGG" id="aly:9300046"/>
<proteinExistence type="predicted"/>
<dbReference type="OrthoDB" id="2095648at2759"/>
<keyword evidence="4" id="KW-1185">Reference proteome</keyword>